<evidence type="ECO:0000256" key="4">
    <source>
        <dbReference type="ARBA" id="ARBA00012729"/>
    </source>
</evidence>
<keyword evidence="12" id="KW-0624">Polysaccharide degradation</keyword>
<dbReference type="GeneID" id="70297168"/>
<evidence type="ECO:0000256" key="1">
    <source>
        <dbReference type="ARBA" id="ARBA00000822"/>
    </source>
</evidence>
<dbReference type="InterPro" id="IPR053214">
    <property type="entry name" value="LysM12-like"/>
</dbReference>
<dbReference type="EMBL" id="MU251284">
    <property type="protein sequence ID" value="KAG9250035.1"/>
    <property type="molecule type" value="Genomic_DNA"/>
</dbReference>
<feature type="domain" description="LysM" evidence="18">
    <location>
        <begin position="260"/>
        <end position="304"/>
    </location>
</feature>
<dbReference type="PANTHER" id="PTHR47700">
    <property type="entry name" value="V CHITINASE, PUTATIVE (AFU_ORTHOLOGUE AFUA_6G13720)-RELATED"/>
    <property type="match status" value="1"/>
</dbReference>
<evidence type="ECO:0000256" key="10">
    <source>
        <dbReference type="ARBA" id="ARBA00023277"/>
    </source>
</evidence>
<evidence type="ECO:0000256" key="6">
    <source>
        <dbReference type="ARBA" id="ARBA00022669"/>
    </source>
</evidence>
<dbReference type="Pfam" id="PF00704">
    <property type="entry name" value="Glyco_hydro_18"/>
    <property type="match status" value="1"/>
</dbReference>
<evidence type="ECO:0000256" key="3">
    <source>
        <dbReference type="ARBA" id="ARBA00008682"/>
    </source>
</evidence>
<keyword evidence="8" id="KW-0146">Chitin degradation</keyword>
<organism evidence="20 21">
    <name type="scientific">Emericellopsis atlantica</name>
    <dbReference type="NCBI Taxonomy" id="2614577"/>
    <lineage>
        <taxon>Eukaryota</taxon>
        <taxon>Fungi</taxon>
        <taxon>Dikarya</taxon>
        <taxon>Ascomycota</taxon>
        <taxon>Pezizomycotina</taxon>
        <taxon>Sordariomycetes</taxon>
        <taxon>Hypocreomycetidae</taxon>
        <taxon>Hypocreales</taxon>
        <taxon>Bionectriaceae</taxon>
        <taxon>Emericellopsis</taxon>
    </lineage>
</organism>
<comment type="subcellular location">
    <subcellularLocation>
        <location evidence="2">Secreted</location>
    </subcellularLocation>
</comment>
<evidence type="ECO:0000256" key="13">
    <source>
        <dbReference type="ARBA" id="ARBA00044955"/>
    </source>
</evidence>
<dbReference type="EC" id="3.2.1.14" evidence="4"/>
<feature type="disulfide bond" evidence="14">
    <location>
        <begin position="433"/>
        <end position="437"/>
    </location>
</feature>
<gene>
    <name evidence="20" type="ORF">F5Z01DRAFT_695689</name>
</gene>
<evidence type="ECO:0000256" key="9">
    <source>
        <dbReference type="ARBA" id="ARBA00023026"/>
    </source>
</evidence>
<feature type="compositionally biased region" description="Polar residues" evidence="16">
    <location>
        <begin position="935"/>
        <end position="951"/>
    </location>
</feature>
<comment type="caution">
    <text evidence="20">The sequence shown here is derived from an EMBL/GenBank/DDBJ whole genome shotgun (WGS) entry which is preliminary data.</text>
</comment>
<dbReference type="Gene3D" id="3.20.20.80">
    <property type="entry name" value="Glycosidases"/>
    <property type="match status" value="1"/>
</dbReference>
<keyword evidence="10" id="KW-0119">Carbohydrate metabolism</keyword>
<evidence type="ECO:0000256" key="14">
    <source>
        <dbReference type="PROSITE-ProRule" id="PRU00261"/>
    </source>
</evidence>
<dbReference type="Gene3D" id="3.10.350.10">
    <property type="entry name" value="LysM domain"/>
    <property type="match status" value="1"/>
</dbReference>
<dbReference type="InterPro" id="IPR017853">
    <property type="entry name" value="GH"/>
</dbReference>
<feature type="compositionally biased region" description="Acidic residues" evidence="16">
    <location>
        <begin position="961"/>
        <end position="974"/>
    </location>
</feature>
<dbReference type="SUPFAM" id="SSF51445">
    <property type="entry name" value="(Trans)glycosidases"/>
    <property type="match status" value="1"/>
</dbReference>
<evidence type="ECO:0000256" key="16">
    <source>
        <dbReference type="SAM" id="MobiDB-lite"/>
    </source>
</evidence>
<dbReference type="GO" id="GO:0008843">
    <property type="term" value="F:endochitinase activity"/>
    <property type="evidence" value="ECO:0007669"/>
    <property type="project" value="UniProtKB-EC"/>
</dbReference>
<comment type="catalytic activity">
    <reaction evidence="1">
        <text>Random endo-hydrolysis of N-acetyl-beta-D-glucosaminide (1-&gt;4)-beta-linkages in chitin and chitodextrins.</text>
        <dbReference type="EC" id="3.2.1.14"/>
    </reaction>
</comment>
<feature type="domain" description="GH18" evidence="19">
    <location>
        <begin position="451"/>
        <end position="817"/>
    </location>
</feature>
<dbReference type="Proteomes" id="UP000887229">
    <property type="component" value="Unassembled WGS sequence"/>
</dbReference>
<evidence type="ECO:0000256" key="15">
    <source>
        <dbReference type="RuleBase" id="RU000489"/>
    </source>
</evidence>
<dbReference type="SMART" id="SM00636">
    <property type="entry name" value="Glyco_18"/>
    <property type="match status" value="1"/>
</dbReference>
<dbReference type="GO" id="GO:0000272">
    <property type="term" value="P:polysaccharide catabolic process"/>
    <property type="evidence" value="ECO:0007669"/>
    <property type="project" value="UniProtKB-KW"/>
</dbReference>
<keyword evidence="21" id="KW-1185">Reference proteome</keyword>
<dbReference type="InterPro" id="IPR029070">
    <property type="entry name" value="Chitinase_insertion_sf"/>
</dbReference>
<feature type="domain" description="Chitin-binding type-1" evidence="17">
    <location>
        <begin position="380"/>
        <end position="439"/>
    </location>
</feature>
<feature type="region of interest" description="Disordered" evidence="16">
    <location>
        <begin position="53"/>
        <end position="79"/>
    </location>
</feature>
<dbReference type="InterPro" id="IPR001002">
    <property type="entry name" value="Chitin-bd_1"/>
</dbReference>
<evidence type="ECO:0000259" key="18">
    <source>
        <dbReference type="PROSITE" id="PS51782"/>
    </source>
</evidence>
<feature type="disulfide bond" evidence="14">
    <location>
        <begin position="394"/>
        <end position="406"/>
    </location>
</feature>
<reference evidence="20" key="1">
    <citation type="journal article" date="2021" name="IMA Fungus">
        <title>Genomic characterization of three marine fungi, including Emericellopsis atlantica sp. nov. with signatures of a generalist lifestyle and marine biomass degradation.</title>
        <authorList>
            <person name="Hagestad O.C."/>
            <person name="Hou L."/>
            <person name="Andersen J.H."/>
            <person name="Hansen E.H."/>
            <person name="Altermark B."/>
            <person name="Li C."/>
            <person name="Kuhnert E."/>
            <person name="Cox R.J."/>
            <person name="Crous P.W."/>
            <person name="Spatafora J.W."/>
            <person name="Lail K."/>
            <person name="Amirebrahimi M."/>
            <person name="Lipzen A."/>
            <person name="Pangilinan J."/>
            <person name="Andreopoulos W."/>
            <person name="Hayes R.D."/>
            <person name="Ng V."/>
            <person name="Grigoriev I.V."/>
            <person name="Jackson S.A."/>
            <person name="Sutton T.D.S."/>
            <person name="Dobson A.D.W."/>
            <person name="Rama T."/>
        </authorList>
    </citation>
    <scope>NUCLEOTIDE SEQUENCE</scope>
    <source>
        <strain evidence="20">TS7</strain>
    </source>
</reference>
<dbReference type="SUPFAM" id="SSF57016">
    <property type="entry name" value="Plant lectins/antimicrobial peptides"/>
    <property type="match status" value="1"/>
</dbReference>
<dbReference type="GO" id="GO:0005576">
    <property type="term" value="C:extracellular region"/>
    <property type="evidence" value="ECO:0007669"/>
    <property type="project" value="UniProtKB-SubCell"/>
</dbReference>
<keyword evidence="14" id="KW-1015">Disulfide bond</keyword>
<comment type="similarity">
    <text evidence="3">Belongs to the glycosyl hydrolase 18 family. Chitinase class V subfamily.</text>
</comment>
<evidence type="ECO:0000313" key="21">
    <source>
        <dbReference type="Proteomes" id="UP000887229"/>
    </source>
</evidence>
<dbReference type="PROSITE" id="PS01095">
    <property type="entry name" value="GH18_1"/>
    <property type="match status" value="1"/>
</dbReference>
<dbReference type="Gene3D" id="3.10.50.10">
    <property type="match status" value="1"/>
</dbReference>
<dbReference type="RefSeq" id="XP_046113959.1">
    <property type="nucleotide sequence ID" value="XM_046266265.1"/>
</dbReference>
<dbReference type="GO" id="GO:0008061">
    <property type="term" value="F:chitin binding"/>
    <property type="evidence" value="ECO:0007669"/>
    <property type="project" value="UniProtKB-UniRule"/>
</dbReference>
<dbReference type="PANTHER" id="PTHR47700:SF2">
    <property type="entry name" value="CHITINASE"/>
    <property type="match status" value="1"/>
</dbReference>
<keyword evidence="11 15" id="KW-0326">Glycosidase</keyword>
<protein>
    <recommendedName>
        <fullName evidence="4">chitinase</fullName>
        <ecNumber evidence="4">3.2.1.14</ecNumber>
    </recommendedName>
</protein>
<comment type="similarity">
    <text evidence="13">Belongs to the secreted LysM effector family.</text>
</comment>
<evidence type="ECO:0000313" key="20">
    <source>
        <dbReference type="EMBL" id="KAG9250035.1"/>
    </source>
</evidence>
<dbReference type="InterPro" id="IPR036779">
    <property type="entry name" value="LysM_dom_sf"/>
</dbReference>
<dbReference type="Pfam" id="PF01476">
    <property type="entry name" value="LysM"/>
    <property type="match status" value="1"/>
</dbReference>
<dbReference type="InterPro" id="IPR001223">
    <property type="entry name" value="Glyco_hydro18_cat"/>
</dbReference>
<keyword evidence="7 15" id="KW-0378">Hydrolase</keyword>
<keyword evidence="9" id="KW-0843">Virulence</keyword>
<dbReference type="InterPro" id="IPR011583">
    <property type="entry name" value="Chitinase_II/V-like_cat"/>
</dbReference>
<dbReference type="InterPro" id="IPR001579">
    <property type="entry name" value="Glyco_hydro_18_chit_AS"/>
</dbReference>
<evidence type="ECO:0000256" key="7">
    <source>
        <dbReference type="ARBA" id="ARBA00022801"/>
    </source>
</evidence>
<keyword evidence="6 14" id="KW-0147">Chitin-binding</keyword>
<dbReference type="InterPro" id="IPR036861">
    <property type="entry name" value="Endochitinase-like_sf"/>
</dbReference>
<sequence length="1351" mass="149085">MLATCDEPLLLNFNIYTKVGDRDAHTTIRACTLGDDESTVNYLADTGYVSPDAKDVEGLDRRDQDAKENNDSTCGTRSVTKSSVPVHMSRWETSGEILSGNAAEDLISVADALSKRLAKERSLCDKKVMFAYYHGTLIGLYAGSQVDLVQTSAAMLEQVMDALKNDEFQGQRKALDMCEVFCTAADLFGVVTDASGDFAAVQQIMRSWNEGRRVSETTRAKSLPTVDSLIWVVTSGNNSESTTVSSRHTDTRLDVRAECRSIKVEYLDICDSLAARCGIGLTAFKSFNKGLCGTTLMPGQPVCCSSGTLLDLTPDPNADGSCHYHEVKSDEGCDMIARSYGLEQADLFDLNEKTWGWVGCALQIGCVSEGRPPMPNSVENADCGPTELAELNPCPLDVCCNIWGKCGTTKDFCIKSQSSTGNPGPSKPGENGCVDNCGMELVNNDKGPSQYRNIGYFEGWNYNRPCLNMHVNDIKKGYTHVHFAFGEFSPDLEVVIKDDHKAQWDAFFQAKTDYKKILSFGGWEFSNAPATSGLFRKAVSSANREKFADRVVEFALKHDLDGLDFDWEYPGATDIEGSEPGSEQDGEDYLAFLKLVRQKLPSDKSLAIAAAASFWYLKGFPIKDMAPVLDYIIFMTYDLHGQWDVGREWSMDGCEAGNCLRSHVNATQTFDSLVMMTKAGVLSHKVVVGVTSYGRSFKMADATCRGEMCTFLGGRNDSPAKKGRCTETSGYISNFEIEEIIDKGGAIKSWYDSKTDSDYLVYNAVEWVAYMTELTKSRRYQKYKDWNFGGISDWAIDLQGEGAKDDSDSGSGVVYIDPGIWDVDDGKTGTVQCYPPCTYVFPPILLQLSTTISFRKYTTSLEVGWFTSTEFERGYSTITTTVYKSITHTTVITPSPVTLTEMPVRNVVITDNVTDTTFRVTHSIVVPTTVITNKAKSSDPTNVSVPPNTRTIYPPPWPWPENEEDEDEEEDDYDSDVIGPPIIHNTGPDGPLCRSGCGMLCRFLCDKPCLFNCNWRDAHPPGFQDSVDPRSPLPYPTAGPTGPNDPDNDCEEITFDSCREICIQASTEFCTASCSEVTECISTSDIPETMTMGPIAANTRARPNPREPPLPFSETLSAAVSAIAYLSELGDWTFGEAESLTSKTERPTSTVSYAYPTNNDIDEVMPACYKDYDPPENAKFSVDGSYPAVAGFCNQDFVLRPNDVAKIYEYDAGDYYVWAIMGWAPNQSGCGDKIPHYPSGETIESWQGCIYAFDLILAECEGPDYDSDEDVYQGGGWVTNSGVGCVLVRILATTDRSAPLRTVPESHQQEFEDSGDVVKDMWGFDLDEWTGQWPLLYNVTIPERFRGSLRR</sequence>
<dbReference type="PROSITE" id="PS51910">
    <property type="entry name" value="GH18_2"/>
    <property type="match status" value="1"/>
</dbReference>
<dbReference type="OrthoDB" id="73875at2759"/>
<proteinExistence type="inferred from homology"/>
<accession>A0A9P8CKK6</accession>
<dbReference type="CDD" id="cd00035">
    <property type="entry name" value="ChtBD1"/>
    <property type="match status" value="1"/>
</dbReference>
<dbReference type="SUPFAM" id="SSF54556">
    <property type="entry name" value="Chitinase insertion domain"/>
    <property type="match status" value="1"/>
</dbReference>
<dbReference type="Gene3D" id="3.30.60.10">
    <property type="entry name" value="Endochitinase-like"/>
    <property type="match status" value="1"/>
</dbReference>
<keyword evidence="5" id="KW-0964">Secreted</keyword>
<evidence type="ECO:0000259" key="19">
    <source>
        <dbReference type="PROSITE" id="PS51910"/>
    </source>
</evidence>
<dbReference type="PROSITE" id="PS51782">
    <property type="entry name" value="LYSM"/>
    <property type="match status" value="1"/>
</dbReference>
<evidence type="ECO:0000256" key="11">
    <source>
        <dbReference type="ARBA" id="ARBA00023295"/>
    </source>
</evidence>
<feature type="region of interest" description="Disordered" evidence="16">
    <location>
        <begin position="935"/>
        <end position="974"/>
    </location>
</feature>
<name>A0A9P8CKK6_9HYPO</name>
<comment type="caution">
    <text evidence="14">Lacks conserved residue(s) required for the propagation of feature annotation.</text>
</comment>
<evidence type="ECO:0000256" key="8">
    <source>
        <dbReference type="ARBA" id="ARBA00023024"/>
    </source>
</evidence>
<evidence type="ECO:0000256" key="5">
    <source>
        <dbReference type="ARBA" id="ARBA00022525"/>
    </source>
</evidence>
<feature type="compositionally biased region" description="Basic and acidic residues" evidence="16">
    <location>
        <begin position="53"/>
        <end position="70"/>
    </location>
</feature>
<feature type="disulfide bond" evidence="14">
    <location>
        <begin position="399"/>
        <end position="413"/>
    </location>
</feature>
<evidence type="ECO:0000256" key="2">
    <source>
        <dbReference type="ARBA" id="ARBA00004613"/>
    </source>
</evidence>
<dbReference type="InterPro" id="IPR018392">
    <property type="entry name" value="LysM"/>
</dbReference>
<dbReference type="PROSITE" id="PS50941">
    <property type="entry name" value="CHIT_BIND_I_2"/>
    <property type="match status" value="1"/>
</dbReference>
<evidence type="ECO:0000259" key="17">
    <source>
        <dbReference type="PROSITE" id="PS50941"/>
    </source>
</evidence>
<dbReference type="CDD" id="cd02878">
    <property type="entry name" value="GH18_zymocin_alpha"/>
    <property type="match status" value="1"/>
</dbReference>
<feature type="region of interest" description="Disordered" evidence="16">
    <location>
        <begin position="1022"/>
        <end position="1047"/>
    </location>
</feature>
<evidence type="ECO:0000256" key="12">
    <source>
        <dbReference type="ARBA" id="ARBA00023326"/>
    </source>
</evidence>
<dbReference type="GO" id="GO:0006032">
    <property type="term" value="P:chitin catabolic process"/>
    <property type="evidence" value="ECO:0007669"/>
    <property type="project" value="UniProtKB-KW"/>
</dbReference>